<evidence type="ECO:0000313" key="3">
    <source>
        <dbReference type="Proteomes" id="UP000324222"/>
    </source>
</evidence>
<organism evidence="2 3">
    <name type="scientific">Portunus trituberculatus</name>
    <name type="common">Swimming crab</name>
    <name type="synonym">Neptunus trituberculatus</name>
    <dbReference type="NCBI Taxonomy" id="210409"/>
    <lineage>
        <taxon>Eukaryota</taxon>
        <taxon>Metazoa</taxon>
        <taxon>Ecdysozoa</taxon>
        <taxon>Arthropoda</taxon>
        <taxon>Crustacea</taxon>
        <taxon>Multicrustacea</taxon>
        <taxon>Malacostraca</taxon>
        <taxon>Eumalacostraca</taxon>
        <taxon>Eucarida</taxon>
        <taxon>Decapoda</taxon>
        <taxon>Pleocyemata</taxon>
        <taxon>Brachyura</taxon>
        <taxon>Eubrachyura</taxon>
        <taxon>Portunoidea</taxon>
        <taxon>Portunidae</taxon>
        <taxon>Portuninae</taxon>
        <taxon>Portunus</taxon>
    </lineage>
</organism>
<reference evidence="2 3" key="1">
    <citation type="submission" date="2019-05" db="EMBL/GenBank/DDBJ databases">
        <title>Another draft genome of Portunus trituberculatus and its Hox gene families provides insights of decapod evolution.</title>
        <authorList>
            <person name="Jeong J.-H."/>
            <person name="Song I."/>
            <person name="Kim S."/>
            <person name="Choi T."/>
            <person name="Kim D."/>
            <person name="Ryu S."/>
            <person name="Kim W."/>
        </authorList>
    </citation>
    <scope>NUCLEOTIDE SEQUENCE [LARGE SCALE GENOMIC DNA]</scope>
    <source>
        <tissue evidence="2">Muscle</tissue>
    </source>
</reference>
<protein>
    <submittedName>
        <fullName evidence="2">Uncharacterized protein</fullName>
    </submittedName>
</protein>
<evidence type="ECO:0000313" key="2">
    <source>
        <dbReference type="EMBL" id="MPC33412.1"/>
    </source>
</evidence>
<keyword evidence="3" id="KW-1185">Reference proteome</keyword>
<gene>
    <name evidence="2" type="ORF">E2C01_026761</name>
</gene>
<accession>A0A5B7EGZ1</accession>
<dbReference type="AlphaFoldDB" id="A0A5B7EGZ1"/>
<dbReference type="EMBL" id="VSRR010002829">
    <property type="protein sequence ID" value="MPC33412.1"/>
    <property type="molecule type" value="Genomic_DNA"/>
</dbReference>
<feature type="compositionally biased region" description="Polar residues" evidence="1">
    <location>
        <begin position="1"/>
        <end position="13"/>
    </location>
</feature>
<sequence>MQESSGKALQQSWSEREPHLPLTPGTEADVRGGVTTLVAAASCEGRGERDTHPDIISLTRMEITLLPRTNQ</sequence>
<proteinExistence type="predicted"/>
<comment type="caution">
    <text evidence="2">The sequence shown here is derived from an EMBL/GenBank/DDBJ whole genome shotgun (WGS) entry which is preliminary data.</text>
</comment>
<evidence type="ECO:0000256" key="1">
    <source>
        <dbReference type="SAM" id="MobiDB-lite"/>
    </source>
</evidence>
<name>A0A5B7EGZ1_PORTR</name>
<dbReference type="Proteomes" id="UP000324222">
    <property type="component" value="Unassembled WGS sequence"/>
</dbReference>
<feature type="region of interest" description="Disordered" evidence="1">
    <location>
        <begin position="1"/>
        <end position="31"/>
    </location>
</feature>